<evidence type="ECO:0000313" key="1">
    <source>
        <dbReference type="EMBL" id="KAK7320867.1"/>
    </source>
</evidence>
<dbReference type="Proteomes" id="UP001367508">
    <property type="component" value="Unassembled WGS sequence"/>
</dbReference>
<keyword evidence="2" id="KW-1185">Reference proteome</keyword>
<accession>A0AAN9Q3P9</accession>
<dbReference type="EMBL" id="JAYMYQ010000007">
    <property type="protein sequence ID" value="KAK7320867.1"/>
    <property type="molecule type" value="Genomic_DNA"/>
</dbReference>
<sequence length="187" mass="21386">MGPAWTDAAKRVGVLIPGFSVASNNTHMQVLIPGFHQDLHEPLVFECHRLAHLKRDQLFWLWFVVSSDSQWPLELNLALARVCEVKELGEAEEPQHDRERRMGAMLDSINVMLHSVIPLLNLIPFLLSESREKALYNSVLQHQNSGLVLHYIMVQVEQATVAQTETLRRPRPSNTLNEQFTYIATQI</sequence>
<name>A0AAN9Q3P9_CANGL</name>
<protein>
    <submittedName>
        <fullName evidence="1">Uncharacterized protein</fullName>
    </submittedName>
</protein>
<gene>
    <name evidence="1" type="ORF">VNO77_30757</name>
</gene>
<reference evidence="1 2" key="1">
    <citation type="submission" date="2024-01" db="EMBL/GenBank/DDBJ databases">
        <title>The genomes of 5 underutilized Papilionoideae crops provide insights into root nodulation and disease resistanc.</title>
        <authorList>
            <person name="Jiang F."/>
        </authorList>
    </citation>
    <scope>NUCLEOTIDE SEQUENCE [LARGE SCALE GENOMIC DNA]</scope>
    <source>
        <strain evidence="1">LVBAO_FW01</strain>
        <tissue evidence="1">Leaves</tissue>
    </source>
</reference>
<dbReference type="AlphaFoldDB" id="A0AAN9Q3P9"/>
<organism evidence="1 2">
    <name type="scientific">Canavalia gladiata</name>
    <name type="common">Sword bean</name>
    <name type="synonym">Dolichos gladiatus</name>
    <dbReference type="NCBI Taxonomy" id="3824"/>
    <lineage>
        <taxon>Eukaryota</taxon>
        <taxon>Viridiplantae</taxon>
        <taxon>Streptophyta</taxon>
        <taxon>Embryophyta</taxon>
        <taxon>Tracheophyta</taxon>
        <taxon>Spermatophyta</taxon>
        <taxon>Magnoliopsida</taxon>
        <taxon>eudicotyledons</taxon>
        <taxon>Gunneridae</taxon>
        <taxon>Pentapetalae</taxon>
        <taxon>rosids</taxon>
        <taxon>fabids</taxon>
        <taxon>Fabales</taxon>
        <taxon>Fabaceae</taxon>
        <taxon>Papilionoideae</taxon>
        <taxon>50 kb inversion clade</taxon>
        <taxon>NPAAA clade</taxon>
        <taxon>indigoferoid/millettioid clade</taxon>
        <taxon>Phaseoleae</taxon>
        <taxon>Canavalia</taxon>
    </lineage>
</organism>
<evidence type="ECO:0000313" key="2">
    <source>
        <dbReference type="Proteomes" id="UP001367508"/>
    </source>
</evidence>
<comment type="caution">
    <text evidence="1">The sequence shown here is derived from an EMBL/GenBank/DDBJ whole genome shotgun (WGS) entry which is preliminary data.</text>
</comment>
<proteinExistence type="predicted"/>